<gene>
    <name evidence="8" type="ORF">B0487_1594</name>
</gene>
<evidence type="ECO:0000256" key="6">
    <source>
        <dbReference type="SAM" id="SignalP"/>
    </source>
</evidence>
<feature type="region of interest" description="Disordered" evidence="5">
    <location>
        <begin position="49"/>
        <end position="138"/>
    </location>
</feature>
<keyword evidence="2" id="KW-0645">Protease</keyword>
<feature type="signal peptide" evidence="6">
    <location>
        <begin position="1"/>
        <end position="32"/>
    </location>
</feature>
<dbReference type="SUPFAM" id="SSF54001">
    <property type="entry name" value="Cysteine proteinases"/>
    <property type="match status" value="1"/>
</dbReference>
<keyword evidence="4" id="KW-0788">Thiol protease</keyword>
<dbReference type="Gene3D" id="3.90.1720.10">
    <property type="entry name" value="endopeptidase domain like (from Nostoc punctiforme)"/>
    <property type="match status" value="1"/>
</dbReference>
<dbReference type="AlphaFoldDB" id="A0A1X2Z2P6"/>
<evidence type="ECO:0000256" key="3">
    <source>
        <dbReference type="ARBA" id="ARBA00022801"/>
    </source>
</evidence>
<dbReference type="EMBL" id="LNKD01000001">
    <property type="protein sequence ID" value="OSG88675.1"/>
    <property type="molecule type" value="Genomic_DNA"/>
</dbReference>
<dbReference type="GO" id="GO:0008234">
    <property type="term" value="F:cysteine-type peptidase activity"/>
    <property type="evidence" value="ECO:0007669"/>
    <property type="project" value="UniProtKB-KW"/>
</dbReference>
<evidence type="ECO:0000256" key="4">
    <source>
        <dbReference type="ARBA" id="ARBA00022807"/>
    </source>
</evidence>
<dbReference type="InterPro" id="IPR051202">
    <property type="entry name" value="Peptidase_C40"/>
</dbReference>
<dbReference type="RefSeq" id="WP_236838125.1">
    <property type="nucleotide sequence ID" value="NZ_LNKD01000001.1"/>
</dbReference>
<proteinExistence type="inferred from homology"/>
<dbReference type="InterPro" id="IPR038765">
    <property type="entry name" value="Papain-like_cys_pep_sf"/>
</dbReference>
<name>A0A1X2Z2P6_BIFAD</name>
<evidence type="ECO:0000313" key="8">
    <source>
        <dbReference type="EMBL" id="OSG88675.1"/>
    </source>
</evidence>
<evidence type="ECO:0000256" key="1">
    <source>
        <dbReference type="ARBA" id="ARBA00007074"/>
    </source>
</evidence>
<dbReference type="PANTHER" id="PTHR47053:SF1">
    <property type="entry name" value="MUREIN DD-ENDOPEPTIDASE MEPH-RELATED"/>
    <property type="match status" value="1"/>
</dbReference>
<protein>
    <submittedName>
        <fullName evidence="8">Peptidase P60</fullName>
    </submittedName>
</protein>
<dbReference type="Proteomes" id="UP000193377">
    <property type="component" value="Unassembled WGS sequence"/>
</dbReference>
<dbReference type="InterPro" id="IPR000064">
    <property type="entry name" value="NLP_P60_dom"/>
</dbReference>
<feature type="chain" id="PRO_5012982001" evidence="6">
    <location>
        <begin position="33"/>
        <end position="251"/>
    </location>
</feature>
<feature type="domain" description="NlpC/P60" evidence="7">
    <location>
        <begin position="136"/>
        <end position="251"/>
    </location>
</feature>
<feature type="compositionally biased region" description="Polar residues" evidence="5">
    <location>
        <begin position="59"/>
        <end position="69"/>
    </location>
</feature>
<evidence type="ECO:0000313" key="9">
    <source>
        <dbReference type="Proteomes" id="UP000193377"/>
    </source>
</evidence>
<accession>A0A1X2Z2P6</accession>
<sequence>MRLSNRNSIHSLILVLSLCADCLIALPATAMAYPPSNNTVYSVRSFPATTTTRRDLTRESVSTDVQSDSDWGGIENLIVPQTKSQAEKDAEAKAQQEEETRKQAQEQAARQAQTRATQKEEANRNAERTAITPPASKTGQAVAEYAMQFSGYPYVYGGNQPSGWDCSGFVQYVFAQFGVSLPHQSGSQMSVGSPVASLAEAQPGDILANGSHAAIYIGNGMVMNAMSPSQGTGVAPVSMVMYGSYAIRRVV</sequence>
<keyword evidence="3" id="KW-0378">Hydrolase</keyword>
<evidence type="ECO:0000256" key="5">
    <source>
        <dbReference type="SAM" id="MobiDB-lite"/>
    </source>
</evidence>
<feature type="compositionally biased region" description="Basic and acidic residues" evidence="5">
    <location>
        <begin position="117"/>
        <end position="127"/>
    </location>
</feature>
<evidence type="ECO:0000256" key="2">
    <source>
        <dbReference type="ARBA" id="ARBA00022670"/>
    </source>
</evidence>
<dbReference type="GO" id="GO:0006508">
    <property type="term" value="P:proteolysis"/>
    <property type="evidence" value="ECO:0007669"/>
    <property type="project" value="UniProtKB-KW"/>
</dbReference>
<comment type="caution">
    <text evidence="8">The sequence shown here is derived from an EMBL/GenBank/DDBJ whole genome shotgun (WGS) entry which is preliminary data.</text>
</comment>
<dbReference type="PANTHER" id="PTHR47053">
    <property type="entry name" value="MUREIN DD-ENDOPEPTIDASE MEPH-RELATED"/>
    <property type="match status" value="1"/>
</dbReference>
<keyword evidence="6" id="KW-0732">Signal</keyword>
<feature type="compositionally biased region" description="Basic and acidic residues" evidence="5">
    <location>
        <begin position="85"/>
        <end position="104"/>
    </location>
</feature>
<evidence type="ECO:0000259" key="7">
    <source>
        <dbReference type="PROSITE" id="PS51935"/>
    </source>
</evidence>
<reference evidence="8 9" key="1">
    <citation type="journal article" date="2016" name="Sci. Rep.">
        <title>Evaluation of genetic diversity among strains of the human gut commensal Bifidobacterium adolescentis.</title>
        <authorList>
            <person name="Duranti S."/>
            <person name="Milani C."/>
            <person name="Lugli G.A."/>
            <person name="Mancabelli L."/>
            <person name="Turroni F."/>
            <person name="Ferrario C."/>
            <person name="Mangifesta M."/>
            <person name="Viappiani A."/>
            <person name="Sanchez B."/>
            <person name="Margolles A."/>
            <person name="van Sinderen D."/>
            <person name="Ventura M."/>
        </authorList>
    </citation>
    <scope>NUCLEOTIDE SEQUENCE [LARGE SCALE GENOMIC DNA]</scope>
    <source>
        <strain evidence="8 9">487B</strain>
    </source>
</reference>
<comment type="similarity">
    <text evidence="1">Belongs to the peptidase C40 family.</text>
</comment>
<dbReference type="PROSITE" id="PS51935">
    <property type="entry name" value="NLPC_P60"/>
    <property type="match status" value="1"/>
</dbReference>
<organism evidence="8 9">
    <name type="scientific">Bifidobacterium adolescentis</name>
    <dbReference type="NCBI Taxonomy" id="1680"/>
    <lineage>
        <taxon>Bacteria</taxon>
        <taxon>Bacillati</taxon>
        <taxon>Actinomycetota</taxon>
        <taxon>Actinomycetes</taxon>
        <taxon>Bifidobacteriales</taxon>
        <taxon>Bifidobacteriaceae</taxon>
        <taxon>Bifidobacterium</taxon>
    </lineage>
</organism>
<dbReference type="Pfam" id="PF00877">
    <property type="entry name" value="NLPC_P60"/>
    <property type="match status" value="1"/>
</dbReference>
<feature type="compositionally biased region" description="Low complexity" evidence="5">
    <location>
        <begin position="105"/>
        <end position="116"/>
    </location>
</feature>